<feature type="coiled-coil region" evidence="2">
    <location>
        <begin position="9"/>
        <end position="36"/>
    </location>
</feature>
<evidence type="ECO:0000256" key="3">
    <source>
        <dbReference type="SAM" id="MobiDB-lite"/>
    </source>
</evidence>
<dbReference type="InterPro" id="IPR018860">
    <property type="entry name" value="APC_suCDC26"/>
</dbReference>
<evidence type="ECO:0000256" key="2">
    <source>
        <dbReference type="SAM" id="Coils"/>
    </source>
</evidence>
<dbReference type="GO" id="GO:0005680">
    <property type="term" value="C:anaphase-promoting complex"/>
    <property type="evidence" value="ECO:0007669"/>
    <property type="project" value="InterPro"/>
</dbReference>
<dbReference type="EMBL" id="LT598480">
    <property type="protein sequence ID" value="SCV04415.1"/>
    <property type="molecule type" value="Genomic_DNA"/>
</dbReference>
<protein>
    <submittedName>
        <fullName evidence="4">LAME_0H18250g1_1</fullName>
    </submittedName>
</protein>
<accession>A0A1G4KIT8</accession>
<keyword evidence="2" id="KW-0175">Coiled coil</keyword>
<reference evidence="5" key="1">
    <citation type="submission" date="2016-03" db="EMBL/GenBank/DDBJ databases">
        <authorList>
            <person name="Devillers Hugo."/>
        </authorList>
    </citation>
    <scope>NUCLEOTIDE SEQUENCE [LARGE SCALE GENOMIC DNA]</scope>
</reference>
<keyword evidence="1" id="KW-0833">Ubl conjugation pathway</keyword>
<name>A0A1G4KIT8_9SACH</name>
<proteinExistence type="predicted"/>
<feature type="region of interest" description="Disordered" evidence="3">
    <location>
        <begin position="43"/>
        <end position="106"/>
    </location>
</feature>
<sequence>MIRRQPTTISLTAEDLAELEGELEESKLQRELKAQQRNLLRSSAVVANHSSSERPVVPTGGTHESPLGKISPRVPGGETQRPPSESFNGRAEGPSLAGNNPFYTER</sequence>
<dbReference type="GO" id="GO:0031145">
    <property type="term" value="P:anaphase-promoting complex-dependent catabolic process"/>
    <property type="evidence" value="ECO:0007669"/>
    <property type="project" value="InterPro"/>
</dbReference>
<dbReference type="Pfam" id="PF10471">
    <property type="entry name" value="ANAPC_CDC26"/>
    <property type="match status" value="1"/>
</dbReference>
<organism evidence="4 5">
    <name type="scientific">Lachancea meyersii CBS 8951</name>
    <dbReference type="NCBI Taxonomy" id="1266667"/>
    <lineage>
        <taxon>Eukaryota</taxon>
        <taxon>Fungi</taxon>
        <taxon>Dikarya</taxon>
        <taxon>Ascomycota</taxon>
        <taxon>Saccharomycotina</taxon>
        <taxon>Saccharomycetes</taxon>
        <taxon>Saccharomycetales</taxon>
        <taxon>Saccharomycetaceae</taxon>
        <taxon>Lachancea</taxon>
    </lineage>
</organism>
<evidence type="ECO:0000256" key="1">
    <source>
        <dbReference type="ARBA" id="ARBA00022786"/>
    </source>
</evidence>
<gene>
    <name evidence="4" type="ORF">LAME_0H18250G</name>
</gene>
<dbReference type="Proteomes" id="UP000191144">
    <property type="component" value="Chromosome H"/>
</dbReference>
<evidence type="ECO:0000313" key="4">
    <source>
        <dbReference type="EMBL" id="SCV04415.1"/>
    </source>
</evidence>
<dbReference type="AlphaFoldDB" id="A0A1G4KIT8"/>
<keyword evidence="5" id="KW-1185">Reference proteome</keyword>
<evidence type="ECO:0000313" key="5">
    <source>
        <dbReference type="Proteomes" id="UP000191144"/>
    </source>
</evidence>
<dbReference type="OrthoDB" id="4036284at2759"/>
<feature type="compositionally biased region" description="Polar residues" evidence="3">
    <location>
        <begin position="97"/>
        <end position="106"/>
    </location>
</feature>